<dbReference type="KEGG" id="nav:JQS30_03175"/>
<dbReference type="FunFam" id="3.40.50.300:FF:000640">
    <property type="entry name" value="MoxR family ATPase"/>
    <property type="match status" value="1"/>
</dbReference>
<evidence type="ECO:0000313" key="8">
    <source>
        <dbReference type="Proteomes" id="UP000662939"/>
    </source>
</evidence>
<protein>
    <submittedName>
        <fullName evidence="7">MoxR family ATPase</fullName>
    </submittedName>
</protein>
<dbReference type="Gene3D" id="1.10.8.80">
    <property type="entry name" value="Magnesium chelatase subunit I, C-Terminal domain"/>
    <property type="match status" value="1"/>
</dbReference>
<organism evidence="7 8">
    <name type="scientific">Natronoglycomyces albus</name>
    <dbReference type="NCBI Taxonomy" id="2811108"/>
    <lineage>
        <taxon>Bacteria</taxon>
        <taxon>Bacillati</taxon>
        <taxon>Actinomycetota</taxon>
        <taxon>Actinomycetes</taxon>
        <taxon>Glycomycetales</taxon>
        <taxon>Glycomycetaceae</taxon>
        <taxon>Natronoglycomyces</taxon>
    </lineage>
</organism>
<dbReference type="Gene3D" id="3.40.50.300">
    <property type="entry name" value="P-loop containing nucleotide triphosphate hydrolases"/>
    <property type="match status" value="1"/>
</dbReference>
<keyword evidence="2" id="KW-0067">ATP-binding</keyword>
<dbReference type="Pfam" id="PF17863">
    <property type="entry name" value="AAA_lid_2"/>
    <property type="match status" value="1"/>
</dbReference>
<comment type="similarity">
    <text evidence="3">Belongs to the MoxR family.</text>
</comment>
<dbReference type="PANTHER" id="PTHR42759">
    <property type="entry name" value="MOXR FAMILY PROTEIN"/>
    <property type="match status" value="1"/>
</dbReference>
<dbReference type="InterPro" id="IPR050764">
    <property type="entry name" value="CbbQ/NirQ/NorQ/GpvN"/>
</dbReference>
<evidence type="ECO:0000259" key="5">
    <source>
        <dbReference type="Pfam" id="PF07726"/>
    </source>
</evidence>
<feature type="region of interest" description="Disordered" evidence="4">
    <location>
        <begin position="322"/>
        <end position="347"/>
    </location>
</feature>
<dbReference type="InterPro" id="IPR011703">
    <property type="entry name" value="ATPase_AAA-3"/>
</dbReference>
<dbReference type="InterPro" id="IPR027417">
    <property type="entry name" value="P-loop_NTPase"/>
</dbReference>
<evidence type="ECO:0000256" key="2">
    <source>
        <dbReference type="ARBA" id="ARBA00022840"/>
    </source>
</evidence>
<dbReference type="AlphaFoldDB" id="A0A895XQF3"/>
<feature type="domain" description="ATPase AAA-3" evidence="5">
    <location>
        <begin position="49"/>
        <end position="179"/>
    </location>
</feature>
<sequence>MTHPHDTPPLPLAEVSAAADEVVKSVQSVIVGKESSLRLVMAAILAGGHVLIEDLPGLGKTLTARCFAQALGLEFSRLQFTPDLLPADVTGSFIYNQKSMEFDFRSGPVFTNLVLADEINRTPPKTQAALLEAMQERRVSVEGQTFDLPDPFCVLATSNPVEFEGTYQLPEAQLDRFLLRVSFGYPSRSEELEVLARRMNRRQENTHLEPVISAEQLTVMQRSLEWVSVEDSVSEYIVDIVAATRDHQQLQVGASPRGSLALMLVGRAMAVLAGRDFVTPDDIRLAAGPALSHRVSLRPELWMRRIDAAEVIEQVVQKVPAPSSHALPTHGQTSAEENHLGSNKGAG</sequence>
<evidence type="ECO:0000256" key="4">
    <source>
        <dbReference type="SAM" id="MobiDB-lite"/>
    </source>
</evidence>
<dbReference type="GO" id="GO:0016887">
    <property type="term" value="F:ATP hydrolysis activity"/>
    <property type="evidence" value="ECO:0007669"/>
    <property type="project" value="InterPro"/>
</dbReference>
<dbReference type="PANTHER" id="PTHR42759:SF5">
    <property type="entry name" value="METHANOL DEHYDROGENASE REGULATOR"/>
    <property type="match status" value="1"/>
</dbReference>
<dbReference type="RefSeq" id="WP_213171953.1">
    <property type="nucleotide sequence ID" value="NZ_CP070496.1"/>
</dbReference>
<name>A0A895XQF3_9ACTN</name>
<gene>
    <name evidence="7" type="ORF">JQS30_03175</name>
</gene>
<evidence type="ECO:0000256" key="3">
    <source>
        <dbReference type="ARBA" id="ARBA00061607"/>
    </source>
</evidence>
<proteinExistence type="inferred from homology"/>
<dbReference type="GO" id="GO:0005524">
    <property type="term" value="F:ATP binding"/>
    <property type="evidence" value="ECO:0007669"/>
    <property type="project" value="UniProtKB-KW"/>
</dbReference>
<dbReference type="SUPFAM" id="SSF52540">
    <property type="entry name" value="P-loop containing nucleoside triphosphate hydrolases"/>
    <property type="match status" value="1"/>
</dbReference>
<dbReference type="InterPro" id="IPR041628">
    <property type="entry name" value="ChlI/MoxR_AAA_lid"/>
</dbReference>
<dbReference type="Pfam" id="PF07726">
    <property type="entry name" value="AAA_3"/>
    <property type="match status" value="1"/>
</dbReference>
<feature type="domain" description="ChlI/MoxR AAA lid" evidence="6">
    <location>
        <begin position="243"/>
        <end position="314"/>
    </location>
</feature>
<evidence type="ECO:0000256" key="1">
    <source>
        <dbReference type="ARBA" id="ARBA00022741"/>
    </source>
</evidence>
<dbReference type="EMBL" id="CP070496">
    <property type="protein sequence ID" value="QSB05942.1"/>
    <property type="molecule type" value="Genomic_DNA"/>
</dbReference>
<dbReference type="Proteomes" id="UP000662939">
    <property type="component" value="Chromosome"/>
</dbReference>
<keyword evidence="1" id="KW-0547">Nucleotide-binding</keyword>
<evidence type="ECO:0000259" key="6">
    <source>
        <dbReference type="Pfam" id="PF17863"/>
    </source>
</evidence>
<reference evidence="7" key="1">
    <citation type="submission" date="2021-02" db="EMBL/GenBank/DDBJ databases">
        <title>Natronoglycomyces albus gen. nov., sp. nov, a haloalkaliphilic actinobacterium from a soda solonchak soil.</title>
        <authorList>
            <person name="Sorokin D.Y."/>
            <person name="Khijniak T.V."/>
            <person name="Zakharycheva A.P."/>
            <person name="Boueva O.V."/>
            <person name="Ariskina E.V."/>
            <person name="Hahnke R.L."/>
            <person name="Bunk B."/>
            <person name="Sproer C."/>
            <person name="Schumann P."/>
            <person name="Evtushenko L.I."/>
            <person name="Kublanov I.V."/>
        </authorList>
    </citation>
    <scope>NUCLEOTIDE SEQUENCE</scope>
    <source>
        <strain evidence="7">DSM 106290</strain>
    </source>
</reference>
<accession>A0A895XQF3</accession>
<evidence type="ECO:0000313" key="7">
    <source>
        <dbReference type="EMBL" id="QSB05942.1"/>
    </source>
</evidence>
<dbReference type="PIRSF" id="PIRSF002849">
    <property type="entry name" value="AAA_ATPase_chaperone_MoxR_prd"/>
    <property type="match status" value="1"/>
</dbReference>
<dbReference type="CDD" id="cd00009">
    <property type="entry name" value="AAA"/>
    <property type="match status" value="1"/>
</dbReference>
<keyword evidence="8" id="KW-1185">Reference proteome</keyword>